<keyword evidence="1" id="KW-0812">Transmembrane</keyword>
<proteinExistence type="predicted"/>
<keyword evidence="1" id="KW-1133">Transmembrane helix</keyword>
<evidence type="ECO:0000256" key="1">
    <source>
        <dbReference type="SAM" id="Phobius"/>
    </source>
</evidence>
<keyword evidence="1" id="KW-0472">Membrane</keyword>
<feature type="transmembrane region" description="Helical" evidence="1">
    <location>
        <begin position="6"/>
        <end position="24"/>
    </location>
</feature>
<name>A0A6C0JQB9_9ZZZZ</name>
<organism evidence="2">
    <name type="scientific">viral metagenome</name>
    <dbReference type="NCBI Taxonomy" id="1070528"/>
    <lineage>
        <taxon>unclassified sequences</taxon>
        <taxon>metagenomes</taxon>
        <taxon>organismal metagenomes</taxon>
    </lineage>
</organism>
<dbReference type="EMBL" id="MN740694">
    <property type="protein sequence ID" value="QHU07965.1"/>
    <property type="molecule type" value="Genomic_DNA"/>
</dbReference>
<protein>
    <submittedName>
        <fullName evidence="2">Uncharacterized protein</fullName>
    </submittedName>
</protein>
<dbReference type="AlphaFoldDB" id="A0A6C0JQB9"/>
<evidence type="ECO:0000313" key="2">
    <source>
        <dbReference type="EMBL" id="QHU07965.1"/>
    </source>
</evidence>
<reference evidence="2" key="1">
    <citation type="journal article" date="2020" name="Nature">
        <title>Giant virus diversity and host interactions through global metagenomics.</title>
        <authorList>
            <person name="Schulz F."/>
            <person name="Roux S."/>
            <person name="Paez-Espino D."/>
            <person name="Jungbluth S."/>
            <person name="Walsh D.A."/>
            <person name="Denef V.J."/>
            <person name="McMahon K.D."/>
            <person name="Konstantinidis K.T."/>
            <person name="Eloe-Fadrosh E.A."/>
            <person name="Kyrpides N.C."/>
            <person name="Woyke T."/>
        </authorList>
    </citation>
    <scope>NUCLEOTIDE SEQUENCE</scope>
    <source>
        <strain evidence="2">GVMAG-S-1062768-28</strain>
    </source>
</reference>
<accession>A0A6C0JQB9</accession>
<sequence length="211" mass="23323">MYGWIIVISIIVILVVVAVGFLFITPARVKNGATVENAQSTVNIPVGSRSNRAANADRSLWGKPPIYVDNSNYIKNLGRKTMAYYGPIFGGSTPVRFPCTDAGSIRNDLSTYPVTAALDQRSGTWDIELQARYTMEQLLSDLQARTYQDYGEYEIGINGKMIGGVIHGSFYPVENIPNFPTGIYQLSTSVGCKSKQFELIVVDFSQYQPSR</sequence>